<feature type="chain" id="PRO_5045451033" description="Secreted protein" evidence="1">
    <location>
        <begin position="29"/>
        <end position="252"/>
    </location>
</feature>
<evidence type="ECO:0000313" key="3">
    <source>
        <dbReference type="Proteomes" id="UP001271723"/>
    </source>
</evidence>
<proteinExistence type="predicted"/>
<reference evidence="2 3" key="1">
    <citation type="journal article" date="2023" name="Microb. Genom.">
        <title>Mesoterricola silvestris gen. nov., sp. nov., Mesoterricola sediminis sp. nov., Geothrix oryzae sp. nov., Geothrix edaphica sp. nov., Geothrix rubra sp. nov., and Geothrix limicola sp. nov., six novel members of Acidobacteriota isolated from soils.</title>
        <authorList>
            <person name="Weisberg A.J."/>
            <person name="Pearce E."/>
            <person name="Kramer C.G."/>
            <person name="Chang J.H."/>
            <person name="Clarke C.R."/>
        </authorList>
    </citation>
    <scope>NUCLEOTIDE SEQUENCE [LARGE SCALE GENOMIC DNA]</scope>
    <source>
        <strain evidence="2 3">NRRL_B-2795</strain>
    </source>
</reference>
<keyword evidence="1" id="KW-0732">Signal</keyword>
<dbReference type="Proteomes" id="UP001271723">
    <property type="component" value="Unassembled WGS sequence"/>
</dbReference>
<evidence type="ECO:0008006" key="4">
    <source>
        <dbReference type="Google" id="ProtNLM"/>
    </source>
</evidence>
<gene>
    <name evidence="2" type="ORF">PV517_21350</name>
</gene>
<sequence>MLSLTLGMSLAAGLGVAGIVATNQSASAAPRTVEDPKEAAQMVTICNNVMAARAAGEDEGLVSTCVWTNTKVSNPADAKSTVVGDDNNAQKFVNCGDGTLKETVSWSRSSDTTTSLSGSVMGATDVSALFVSFEATVTYSVGGEWTSGRNYTASTLLEVPPGETGWITHTEKRVKGTGDLLLNLKDTGELLIKDVEFDAPAKESTGTIGTHTRKHTASDTEICKNAPAPIIVEGSEAGGLKVADGSDLPDLG</sequence>
<dbReference type="EMBL" id="JARAVY010000008">
    <property type="protein sequence ID" value="MDX2911234.1"/>
    <property type="molecule type" value="Genomic_DNA"/>
</dbReference>
<keyword evidence="3" id="KW-1185">Reference proteome</keyword>
<name>A0ABU4L6B5_9ACTN</name>
<evidence type="ECO:0000313" key="2">
    <source>
        <dbReference type="EMBL" id="MDX2911234.1"/>
    </source>
</evidence>
<comment type="caution">
    <text evidence="2">The sequence shown here is derived from an EMBL/GenBank/DDBJ whole genome shotgun (WGS) entry which is preliminary data.</text>
</comment>
<organism evidence="2 3">
    <name type="scientific">Streptomyces griseiscabiei</name>
    <dbReference type="NCBI Taxonomy" id="2993540"/>
    <lineage>
        <taxon>Bacteria</taxon>
        <taxon>Bacillati</taxon>
        <taxon>Actinomycetota</taxon>
        <taxon>Actinomycetes</taxon>
        <taxon>Kitasatosporales</taxon>
        <taxon>Streptomycetaceae</taxon>
        <taxon>Streptomyces</taxon>
    </lineage>
</organism>
<feature type="signal peptide" evidence="1">
    <location>
        <begin position="1"/>
        <end position="28"/>
    </location>
</feature>
<protein>
    <recommendedName>
        <fullName evidence="4">Secreted protein</fullName>
    </recommendedName>
</protein>
<dbReference type="RefSeq" id="WP_143673118.1">
    <property type="nucleotide sequence ID" value="NZ_JAGJBZ010000002.1"/>
</dbReference>
<accession>A0ABU4L6B5</accession>
<evidence type="ECO:0000256" key="1">
    <source>
        <dbReference type="SAM" id="SignalP"/>
    </source>
</evidence>